<feature type="region of interest" description="Disordered" evidence="4">
    <location>
        <begin position="337"/>
        <end position="372"/>
    </location>
</feature>
<feature type="repeat" description="ANK" evidence="3">
    <location>
        <begin position="176"/>
        <end position="208"/>
    </location>
</feature>
<gene>
    <name evidence="5" type="ORF">EMWEY_00013520</name>
</gene>
<dbReference type="Gene3D" id="1.25.40.20">
    <property type="entry name" value="Ankyrin repeat-containing domain"/>
    <property type="match status" value="2"/>
</dbReference>
<protein>
    <submittedName>
        <fullName evidence="5">Ankyrin-3, related</fullName>
    </submittedName>
</protein>
<dbReference type="Pfam" id="PF12796">
    <property type="entry name" value="Ank_2"/>
    <property type="match status" value="2"/>
</dbReference>
<dbReference type="PANTHER" id="PTHR24198:SF165">
    <property type="entry name" value="ANKYRIN REPEAT-CONTAINING PROTEIN-RELATED"/>
    <property type="match status" value="1"/>
</dbReference>
<feature type="repeat" description="ANK" evidence="3">
    <location>
        <begin position="108"/>
        <end position="140"/>
    </location>
</feature>
<dbReference type="InterPro" id="IPR002110">
    <property type="entry name" value="Ankyrin_rpt"/>
</dbReference>
<evidence type="ECO:0000256" key="3">
    <source>
        <dbReference type="PROSITE-ProRule" id="PRU00023"/>
    </source>
</evidence>
<name>U6M4S2_EIMMA</name>
<dbReference type="SMART" id="SM00248">
    <property type="entry name" value="ANK"/>
    <property type="match status" value="5"/>
</dbReference>
<dbReference type="InterPro" id="IPR036770">
    <property type="entry name" value="Ankyrin_rpt-contain_sf"/>
</dbReference>
<dbReference type="Proteomes" id="UP000030763">
    <property type="component" value="Unassembled WGS sequence"/>
</dbReference>
<evidence type="ECO:0000256" key="2">
    <source>
        <dbReference type="ARBA" id="ARBA00023043"/>
    </source>
</evidence>
<sequence>MLTAKLCKACEAGDVREVEELLMSGATPNFAPSGNCYRYPLHCAASSGHAEIVKLLLQHEATVDPLEASSGWTPLMIATLKSAKSQKHIDVMMVLLEGGADAEVIDARGNTILHILASRGQTELLKQLLQKIPSLDILGPGFGYMTPLHYATEAGHVDTVEFLLQLKADPRGVDASGWTPVHWACRRGHKQVVDLLLSYGGSIEDRDFFYTDTNWHASVRPDESFCDAEVSNAIRCRVLIQPHRLGKAAGRFTMAVFIAAAARTFEGLGEKPMEPKPHSVCSPAHPDNEGRAIENKETRTQCQQDARCEYLVPPVQRSLYYTSATYCGELVTVERRSAVPGKSSSTRRGSSGGRVDSSSSHEYAQGSDSISVVSGESKEKLWLSNLEEGSATSPRASGQSQVILMALENNTANPWLPGILEFVYGSEVHESEAVSEIHASAPNFDRVFLKEATIPRWNDNVGWGTDREAYRLPCVTPCSSMQQKIKQENPAVGLTVPPESPLVVSHEGPVSPQNFEDRGLRPEKFISRLRSYPKAALPLARLHAKASCKAFQLLFTGAHSERRLASAETVGDQKGHMQRNPEVLCTFRDLKKRGQWPLKPHTNYAEYDVMVAQRERHIFNWFERVVASRYAAVTVVSKSEPTKVNEMTSETGSCSSECGLGDDLPRESRQSPSVDQMGAGIKWATFSTLFPQSDNTAQVDGLKGALPTPTLEGEKRVPCLRTEDLFDFPVEEPVTSDGRQYPCCKGHFLKRGFEPSRNKMGKLCLGFSGSLHSSKVGGPAIPGGGRSIRGESGSDQIDSPILHYRFKDMVELPHLREVRKVFRR</sequence>
<feature type="region of interest" description="Disordered" evidence="4">
    <location>
        <begin position="644"/>
        <end position="674"/>
    </location>
</feature>
<dbReference type="VEuPathDB" id="ToxoDB:EMWEY_00013520"/>
<accession>U6M4S2</accession>
<dbReference type="GeneID" id="25335338"/>
<evidence type="ECO:0000313" key="6">
    <source>
        <dbReference type="Proteomes" id="UP000030763"/>
    </source>
</evidence>
<evidence type="ECO:0000313" key="5">
    <source>
        <dbReference type="EMBL" id="CDJ58048.1"/>
    </source>
</evidence>
<organism evidence="5 6">
    <name type="scientific">Eimeria maxima</name>
    <name type="common">Coccidian parasite</name>
    <dbReference type="NCBI Taxonomy" id="5804"/>
    <lineage>
        <taxon>Eukaryota</taxon>
        <taxon>Sar</taxon>
        <taxon>Alveolata</taxon>
        <taxon>Apicomplexa</taxon>
        <taxon>Conoidasida</taxon>
        <taxon>Coccidia</taxon>
        <taxon>Eucoccidiorida</taxon>
        <taxon>Eimeriorina</taxon>
        <taxon>Eimeriidae</taxon>
        <taxon>Eimeria</taxon>
    </lineage>
</organism>
<evidence type="ECO:0000256" key="4">
    <source>
        <dbReference type="SAM" id="MobiDB-lite"/>
    </source>
</evidence>
<dbReference type="SUPFAM" id="SSF48403">
    <property type="entry name" value="Ankyrin repeat"/>
    <property type="match status" value="1"/>
</dbReference>
<dbReference type="PROSITE" id="PS50088">
    <property type="entry name" value="ANK_REPEAT"/>
    <property type="match status" value="5"/>
</dbReference>
<evidence type="ECO:0000256" key="1">
    <source>
        <dbReference type="ARBA" id="ARBA00022737"/>
    </source>
</evidence>
<feature type="repeat" description="ANK" evidence="3">
    <location>
        <begin position="70"/>
        <end position="107"/>
    </location>
</feature>
<dbReference type="GO" id="GO:0005737">
    <property type="term" value="C:cytoplasm"/>
    <property type="evidence" value="ECO:0007669"/>
    <property type="project" value="TreeGrafter"/>
</dbReference>
<keyword evidence="2 3" id="KW-0040">ANK repeat</keyword>
<feature type="compositionally biased region" description="Low complexity" evidence="4">
    <location>
        <begin position="343"/>
        <end position="360"/>
    </location>
</feature>
<feature type="compositionally biased region" description="Polar residues" evidence="4">
    <location>
        <begin position="645"/>
        <end position="656"/>
    </location>
</feature>
<feature type="repeat" description="ANK" evidence="3">
    <location>
        <begin position="40"/>
        <end position="68"/>
    </location>
</feature>
<dbReference type="PROSITE" id="PS50297">
    <property type="entry name" value="ANK_REP_REGION"/>
    <property type="match status" value="4"/>
</dbReference>
<dbReference type="EMBL" id="HG719453">
    <property type="protein sequence ID" value="CDJ58048.1"/>
    <property type="molecule type" value="Genomic_DNA"/>
</dbReference>
<dbReference type="AlphaFoldDB" id="U6M4S2"/>
<proteinExistence type="predicted"/>
<dbReference type="OrthoDB" id="10264606at2759"/>
<keyword evidence="6" id="KW-1185">Reference proteome</keyword>
<feature type="region of interest" description="Disordered" evidence="4">
    <location>
        <begin position="776"/>
        <end position="796"/>
    </location>
</feature>
<reference evidence="5" key="1">
    <citation type="submission" date="2013-10" db="EMBL/GenBank/DDBJ databases">
        <title>Genomic analysis of the causative agents of coccidiosis in chickens.</title>
        <authorList>
            <person name="Reid A.J."/>
            <person name="Blake D."/>
            <person name="Billington K."/>
            <person name="Browne H."/>
            <person name="Dunn M."/>
            <person name="Hung S."/>
            <person name="Kawahara F."/>
            <person name="Miranda-Saavedra D."/>
            <person name="Mourier T."/>
            <person name="Nagra H."/>
            <person name="Otto T.D."/>
            <person name="Rawlings N."/>
            <person name="Sanchez A."/>
            <person name="Sanders M."/>
            <person name="Subramaniam C."/>
            <person name="Tay Y."/>
            <person name="Dear P."/>
            <person name="Doerig C."/>
            <person name="Gruber A."/>
            <person name="Parkinson J."/>
            <person name="Shirley M."/>
            <person name="Wan K.L."/>
            <person name="Berriman M."/>
            <person name="Tomley F."/>
            <person name="Pain A."/>
        </authorList>
    </citation>
    <scope>NUCLEOTIDE SEQUENCE [LARGE SCALE GENOMIC DNA]</scope>
    <source>
        <strain evidence="5">Weybridge</strain>
    </source>
</reference>
<dbReference type="PANTHER" id="PTHR24198">
    <property type="entry name" value="ANKYRIN REPEAT AND PROTEIN KINASE DOMAIN-CONTAINING PROTEIN"/>
    <property type="match status" value="1"/>
</dbReference>
<feature type="repeat" description="ANK" evidence="3">
    <location>
        <begin position="143"/>
        <end position="175"/>
    </location>
</feature>
<reference evidence="5" key="2">
    <citation type="submission" date="2013-10" db="EMBL/GenBank/DDBJ databases">
        <authorList>
            <person name="Aslett M."/>
        </authorList>
    </citation>
    <scope>NUCLEOTIDE SEQUENCE [LARGE SCALE GENOMIC DNA]</scope>
    <source>
        <strain evidence="5">Weybridge</strain>
    </source>
</reference>
<keyword evidence="1" id="KW-0677">Repeat</keyword>
<dbReference type="RefSeq" id="XP_013334696.1">
    <property type="nucleotide sequence ID" value="XM_013479242.1"/>
</dbReference>